<dbReference type="Gene3D" id="3.40.50.2020">
    <property type="match status" value="1"/>
</dbReference>
<dbReference type="InterPro" id="IPR029057">
    <property type="entry name" value="PRTase-like"/>
</dbReference>
<evidence type="ECO:0000313" key="4">
    <source>
        <dbReference type="Proteomes" id="UP001597227"/>
    </source>
</evidence>
<name>A0ABW4MQZ9_9BACI</name>
<protein>
    <submittedName>
        <fullName evidence="3">ComF family protein</fullName>
    </submittedName>
</protein>
<dbReference type="SUPFAM" id="SSF53271">
    <property type="entry name" value="PRTase-like"/>
    <property type="match status" value="1"/>
</dbReference>
<keyword evidence="4" id="KW-1185">Reference proteome</keyword>
<dbReference type="Proteomes" id="UP001597227">
    <property type="component" value="Unassembled WGS sequence"/>
</dbReference>
<comment type="caution">
    <text evidence="3">The sequence shown here is derived from an EMBL/GenBank/DDBJ whole genome shotgun (WGS) entry which is preliminary data.</text>
</comment>
<dbReference type="RefSeq" id="WP_388039469.1">
    <property type="nucleotide sequence ID" value="NZ_JBHUEK010000025.1"/>
</dbReference>
<evidence type="ECO:0000313" key="3">
    <source>
        <dbReference type="EMBL" id="MFD1779996.1"/>
    </source>
</evidence>
<evidence type="ECO:0000256" key="1">
    <source>
        <dbReference type="ARBA" id="ARBA00008007"/>
    </source>
</evidence>
<dbReference type="PANTHER" id="PTHR47505:SF1">
    <property type="entry name" value="DNA UTILIZATION PROTEIN YHGH"/>
    <property type="match status" value="1"/>
</dbReference>
<dbReference type="InterPro" id="IPR000836">
    <property type="entry name" value="PRTase_dom"/>
</dbReference>
<dbReference type="EMBL" id="JBHUEK010000025">
    <property type="protein sequence ID" value="MFD1779996.1"/>
    <property type="molecule type" value="Genomic_DNA"/>
</dbReference>
<organism evidence="3 4">
    <name type="scientific">Fredinandcohnia salidurans</name>
    <dbReference type="NCBI Taxonomy" id="2595041"/>
    <lineage>
        <taxon>Bacteria</taxon>
        <taxon>Bacillati</taxon>
        <taxon>Bacillota</taxon>
        <taxon>Bacilli</taxon>
        <taxon>Bacillales</taxon>
        <taxon>Bacillaceae</taxon>
        <taxon>Fredinandcohnia</taxon>
    </lineage>
</organism>
<gene>
    <name evidence="3" type="ORF">ACFSFW_15125</name>
</gene>
<evidence type="ECO:0000259" key="2">
    <source>
        <dbReference type="Pfam" id="PF00156"/>
    </source>
</evidence>
<feature type="domain" description="Phosphoribosyltransferase" evidence="2">
    <location>
        <begin position="144"/>
        <end position="233"/>
    </location>
</feature>
<accession>A0ABW4MQZ9</accession>
<reference evidence="4" key="1">
    <citation type="journal article" date="2019" name="Int. J. Syst. Evol. Microbiol.">
        <title>The Global Catalogue of Microorganisms (GCM) 10K type strain sequencing project: providing services to taxonomists for standard genome sequencing and annotation.</title>
        <authorList>
            <consortium name="The Broad Institute Genomics Platform"/>
            <consortium name="The Broad Institute Genome Sequencing Center for Infectious Disease"/>
            <person name="Wu L."/>
            <person name="Ma J."/>
        </authorList>
    </citation>
    <scope>NUCLEOTIDE SEQUENCE [LARGE SCALE GENOMIC DNA]</scope>
    <source>
        <strain evidence="4">CCUG 15531</strain>
    </source>
</reference>
<sequence>MSTCILCHQYFEEVDSWATLFSLVEPDPLCSTCSEKFEKIEGEFCECCGRLFSDVADEYREGNLCYDCVRWEQDSNFQGVLTKNRSIYLYNDFAKDVISLYKFRGDFVISSIFKTPLKKAFKTHFNSSYLVVPIPLSDERLYERGFNQAKALAALLEVQVHEVMTRTHLDKQSKKNRSERILGENVFRVTGEVQGKDILLVDDIYTTGSTLRHAGKVLVEAGAKSVSSLTLMRG</sequence>
<dbReference type="InterPro" id="IPR051910">
    <property type="entry name" value="ComF/GntX_DNA_util-trans"/>
</dbReference>
<dbReference type="CDD" id="cd06223">
    <property type="entry name" value="PRTases_typeI"/>
    <property type="match status" value="1"/>
</dbReference>
<dbReference type="PANTHER" id="PTHR47505">
    <property type="entry name" value="DNA UTILIZATION PROTEIN YHGH"/>
    <property type="match status" value="1"/>
</dbReference>
<dbReference type="Pfam" id="PF00156">
    <property type="entry name" value="Pribosyltran"/>
    <property type="match status" value="1"/>
</dbReference>
<proteinExistence type="inferred from homology"/>
<comment type="similarity">
    <text evidence="1">Belongs to the ComF/GntX family.</text>
</comment>